<name>A0A398BNR2_9BACI</name>
<keyword evidence="2" id="KW-1185">Reference proteome</keyword>
<organism evidence="1 2">
    <name type="scientific">Mesobacillus zeae</name>
    <dbReference type="NCBI Taxonomy" id="1917180"/>
    <lineage>
        <taxon>Bacteria</taxon>
        <taxon>Bacillati</taxon>
        <taxon>Bacillota</taxon>
        <taxon>Bacilli</taxon>
        <taxon>Bacillales</taxon>
        <taxon>Bacillaceae</taxon>
        <taxon>Mesobacillus</taxon>
    </lineage>
</organism>
<proteinExistence type="predicted"/>
<dbReference type="EMBL" id="QWVT01000001">
    <property type="protein sequence ID" value="RID88986.1"/>
    <property type="molecule type" value="Genomic_DNA"/>
</dbReference>
<dbReference type="RefSeq" id="WP_119110898.1">
    <property type="nucleotide sequence ID" value="NZ_CBCSEO010000001.1"/>
</dbReference>
<accession>A0A398BNR2</accession>
<sequence>MTNIEKALLILALENTIQKQFDESPLPDEDIAFVSSVVDRYYNGVETEEDALNVIEDMTDLTLSILAELKAE</sequence>
<evidence type="ECO:0000313" key="1">
    <source>
        <dbReference type="EMBL" id="RID88986.1"/>
    </source>
</evidence>
<dbReference type="Proteomes" id="UP000265816">
    <property type="component" value="Unassembled WGS sequence"/>
</dbReference>
<gene>
    <name evidence="1" type="ORF">D1970_00350</name>
</gene>
<comment type="caution">
    <text evidence="1">The sequence shown here is derived from an EMBL/GenBank/DDBJ whole genome shotgun (WGS) entry which is preliminary data.</text>
</comment>
<protein>
    <submittedName>
        <fullName evidence="1">Uncharacterized protein</fullName>
    </submittedName>
</protein>
<dbReference type="AlphaFoldDB" id="A0A398BNR2"/>
<reference evidence="1 2" key="1">
    <citation type="submission" date="2018-08" db="EMBL/GenBank/DDBJ databases">
        <title>Bacillus jemisoniae sp. nov., Bacillus chryseoplanitiae sp. nov., Bacillus resnikiae sp. nov., and Bacillus frankliniae sp. nov., isolated from Viking spacecraft and associated surfaces.</title>
        <authorList>
            <person name="Seuylemezian A."/>
            <person name="Vaishampayan P."/>
        </authorList>
    </citation>
    <scope>NUCLEOTIDE SEQUENCE [LARGE SCALE GENOMIC DNA]</scope>
    <source>
        <strain evidence="1 2">JJ-247</strain>
    </source>
</reference>
<evidence type="ECO:0000313" key="2">
    <source>
        <dbReference type="Proteomes" id="UP000265816"/>
    </source>
</evidence>